<dbReference type="AlphaFoldDB" id="C0QJP2"/>
<feature type="domain" description="UspA" evidence="3">
    <location>
        <begin position="4"/>
        <end position="157"/>
    </location>
</feature>
<evidence type="ECO:0000313" key="5">
    <source>
        <dbReference type="Proteomes" id="UP000000442"/>
    </source>
</evidence>
<reference evidence="4 5" key="1">
    <citation type="journal article" date="2009" name="Environ. Microbiol.">
        <title>Genome sequence of Desulfobacterium autotrophicum HRM2, a marine sulfate reducer oxidizing organic carbon completely to carbon dioxide.</title>
        <authorList>
            <person name="Strittmatter A.W."/>
            <person name="Liesegang H."/>
            <person name="Rabus R."/>
            <person name="Decker I."/>
            <person name="Amann J."/>
            <person name="Andres S."/>
            <person name="Henne A."/>
            <person name="Fricke W.F."/>
            <person name="Martinez-Arias R."/>
            <person name="Bartels D."/>
            <person name="Goesmann A."/>
            <person name="Krause L."/>
            <person name="Puehler A."/>
            <person name="Klenk H.P."/>
            <person name="Richter M."/>
            <person name="Schuler M."/>
            <person name="Gloeckner F.O."/>
            <person name="Meyerdierks A."/>
            <person name="Gottschalk G."/>
            <person name="Amann R."/>
        </authorList>
    </citation>
    <scope>NUCLEOTIDE SEQUENCE [LARGE SCALE GENOMIC DNA]</scope>
    <source>
        <strain evidence="5">ATCC 43914 / DSM 3382 / HRM2</strain>
    </source>
</reference>
<evidence type="ECO:0000313" key="4">
    <source>
        <dbReference type="EMBL" id="ACN13895.1"/>
    </source>
</evidence>
<name>C0QJP2_DESAH</name>
<dbReference type="KEGG" id="dat:HRM2_07810"/>
<sequence>MITFKKIMVGCDFSEYSKHTLEHAASLAEKCQAELIIVNIINRRDVDTLLSISDKQFDRVIEKDVKKLADDYVKEKTAKRILQIEALLKEISCTYDSVKKVIRVGVPFLELNRVIEEEQVDLVVVGSKGRSNIAGILFGSNAEKFFRHCPVPLLSVRSGKR</sequence>
<dbReference type="HOGENOM" id="CLU_049301_11_2_7"/>
<comment type="similarity">
    <text evidence="1 2">Belongs to the universal stress protein A family.</text>
</comment>
<dbReference type="GO" id="GO:0005737">
    <property type="term" value="C:cytoplasm"/>
    <property type="evidence" value="ECO:0007669"/>
    <property type="project" value="UniProtKB-SubCell"/>
</dbReference>
<dbReference type="PANTHER" id="PTHR46268:SF22">
    <property type="entry name" value="SENSOR PROTEIN KDPD-RELATED"/>
    <property type="match status" value="1"/>
</dbReference>
<dbReference type="SUPFAM" id="SSF52402">
    <property type="entry name" value="Adenine nucleotide alpha hydrolases-like"/>
    <property type="match status" value="1"/>
</dbReference>
<dbReference type="PANTHER" id="PTHR46268">
    <property type="entry name" value="STRESS RESPONSE PROTEIN NHAX"/>
    <property type="match status" value="1"/>
</dbReference>
<accession>C0QJP2</accession>
<proteinExistence type="inferred from homology"/>
<dbReference type="PRINTS" id="PR01438">
    <property type="entry name" value="UNVRSLSTRESS"/>
</dbReference>
<dbReference type="Gene3D" id="3.40.50.620">
    <property type="entry name" value="HUPs"/>
    <property type="match status" value="1"/>
</dbReference>
<dbReference type="OrthoDB" id="5431433at2"/>
<protein>
    <recommendedName>
        <fullName evidence="2">Universal stress protein</fullName>
    </recommendedName>
</protein>
<dbReference type="Proteomes" id="UP000000442">
    <property type="component" value="Chromosome"/>
</dbReference>
<evidence type="ECO:0000256" key="2">
    <source>
        <dbReference type="PIRNR" id="PIRNR006276"/>
    </source>
</evidence>
<dbReference type="STRING" id="177437.HRM2_07810"/>
<dbReference type="InterPro" id="IPR014729">
    <property type="entry name" value="Rossmann-like_a/b/a_fold"/>
</dbReference>
<gene>
    <name evidence="4" type="primary">uspA11</name>
    <name evidence="4" type="ordered locus">HRM2_07810</name>
</gene>
<comment type="subcellular location">
    <subcellularLocation>
        <location evidence="2">Cytoplasm</location>
    </subcellularLocation>
</comment>
<dbReference type="InterPro" id="IPR006015">
    <property type="entry name" value="Universal_stress_UspA"/>
</dbReference>
<dbReference type="RefSeq" id="WP_012663139.1">
    <property type="nucleotide sequence ID" value="NC_012108.1"/>
</dbReference>
<organism evidence="4 5">
    <name type="scientific">Desulforapulum autotrophicum (strain ATCC 43914 / DSM 3382 / VKM B-1955 / HRM2)</name>
    <name type="common">Desulfobacterium autotrophicum</name>
    <dbReference type="NCBI Taxonomy" id="177437"/>
    <lineage>
        <taxon>Bacteria</taxon>
        <taxon>Pseudomonadati</taxon>
        <taxon>Thermodesulfobacteriota</taxon>
        <taxon>Desulfobacteria</taxon>
        <taxon>Desulfobacterales</taxon>
        <taxon>Desulfobacteraceae</taxon>
        <taxon>Desulforapulum</taxon>
    </lineage>
</organism>
<keyword evidence="2" id="KW-0963">Cytoplasm</keyword>
<dbReference type="EMBL" id="CP001087">
    <property type="protein sequence ID" value="ACN13895.1"/>
    <property type="molecule type" value="Genomic_DNA"/>
</dbReference>
<keyword evidence="5" id="KW-1185">Reference proteome</keyword>
<dbReference type="InterPro" id="IPR006016">
    <property type="entry name" value="UspA"/>
</dbReference>
<evidence type="ECO:0000259" key="3">
    <source>
        <dbReference type="Pfam" id="PF00582"/>
    </source>
</evidence>
<dbReference type="PIRSF" id="PIRSF006276">
    <property type="entry name" value="UspA"/>
    <property type="match status" value="1"/>
</dbReference>
<evidence type="ECO:0000256" key="1">
    <source>
        <dbReference type="ARBA" id="ARBA00008791"/>
    </source>
</evidence>
<dbReference type="eggNOG" id="COG0589">
    <property type="taxonomic scope" value="Bacteria"/>
</dbReference>
<dbReference type="Pfam" id="PF00582">
    <property type="entry name" value="Usp"/>
    <property type="match status" value="1"/>
</dbReference>
<dbReference type="CDD" id="cd00293">
    <property type="entry name" value="USP-like"/>
    <property type="match status" value="1"/>
</dbReference>